<keyword evidence="1" id="KW-0472">Membrane</keyword>
<sequence length="107" mass="11685">MQEESAPIGLFLLCCALSLLSLPPLSSPVRPSVDLDLLPITPGLILCLRPRLPYHTTPPVVAVQSFHWISILANLLFCTIASLHRIASQRNASPRLIASPFCIYLAI</sequence>
<evidence type="ECO:0000256" key="2">
    <source>
        <dbReference type="SAM" id="SignalP"/>
    </source>
</evidence>
<feature type="chain" id="PRO_5047054738" description="Secreted peptide" evidence="2">
    <location>
        <begin position="29"/>
        <end position="107"/>
    </location>
</feature>
<evidence type="ECO:0000313" key="4">
    <source>
        <dbReference type="Proteomes" id="UP001600888"/>
    </source>
</evidence>
<comment type="caution">
    <text evidence="3">The sequence shown here is derived from an EMBL/GenBank/DDBJ whole genome shotgun (WGS) entry which is preliminary data.</text>
</comment>
<proteinExistence type="predicted"/>
<feature type="signal peptide" evidence="2">
    <location>
        <begin position="1"/>
        <end position="28"/>
    </location>
</feature>
<evidence type="ECO:0000313" key="3">
    <source>
        <dbReference type="EMBL" id="KAL2274016.1"/>
    </source>
</evidence>
<keyword evidence="2" id="KW-0732">Signal</keyword>
<evidence type="ECO:0000256" key="1">
    <source>
        <dbReference type="SAM" id="Phobius"/>
    </source>
</evidence>
<name>A0ABR4DUJ1_9PEZI</name>
<feature type="transmembrane region" description="Helical" evidence="1">
    <location>
        <begin position="66"/>
        <end position="87"/>
    </location>
</feature>
<dbReference type="Proteomes" id="UP001600888">
    <property type="component" value="Unassembled WGS sequence"/>
</dbReference>
<keyword evidence="1" id="KW-0812">Transmembrane</keyword>
<keyword evidence="1" id="KW-1133">Transmembrane helix</keyword>
<dbReference type="EMBL" id="JBAWTH010000168">
    <property type="protein sequence ID" value="KAL2274016.1"/>
    <property type="molecule type" value="Genomic_DNA"/>
</dbReference>
<evidence type="ECO:0008006" key="5">
    <source>
        <dbReference type="Google" id="ProtNLM"/>
    </source>
</evidence>
<accession>A0ABR4DUJ1</accession>
<reference evidence="3 4" key="1">
    <citation type="submission" date="2024-03" db="EMBL/GenBank/DDBJ databases">
        <title>A high-quality draft genome sequence of Diaporthe vaccinii, a causative agent of upright dieback and viscid rot disease in cranberry plants.</title>
        <authorList>
            <person name="Sarrasin M."/>
            <person name="Lang B.F."/>
            <person name="Burger G."/>
        </authorList>
    </citation>
    <scope>NUCLEOTIDE SEQUENCE [LARGE SCALE GENOMIC DNA]</scope>
    <source>
        <strain evidence="3 4">IS7</strain>
    </source>
</reference>
<gene>
    <name evidence="3" type="ORF">FJTKL_03729</name>
</gene>
<keyword evidence="4" id="KW-1185">Reference proteome</keyword>
<protein>
    <recommendedName>
        <fullName evidence="5">Secreted peptide</fullName>
    </recommendedName>
</protein>
<organism evidence="3 4">
    <name type="scientific">Diaporthe vaccinii</name>
    <dbReference type="NCBI Taxonomy" id="105482"/>
    <lineage>
        <taxon>Eukaryota</taxon>
        <taxon>Fungi</taxon>
        <taxon>Dikarya</taxon>
        <taxon>Ascomycota</taxon>
        <taxon>Pezizomycotina</taxon>
        <taxon>Sordariomycetes</taxon>
        <taxon>Sordariomycetidae</taxon>
        <taxon>Diaporthales</taxon>
        <taxon>Diaporthaceae</taxon>
        <taxon>Diaporthe</taxon>
        <taxon>Diaporthe eres species complex</taxon>
    </lineage>
</organism>